<accession>A0A4P6DBK5</accession>
<protein>
    <submittedName>
        <fullName evidence="1">Uncharacterized protein</fullName>
    </submittedName>
</protein>
<evidence type="ECO:0000313" key="2">
    <source>
        <dbReference type="Proteomes" id="UP000307994"/>
    </source>
</evidence>
<dbReference type="EMBL" id="MK380014">
    <property type="protein sequence ID" value="QAU05480.1"/>
    <property type="molecule type" value="Genomic_DNA"/>
</dbReference>
<evidence type="ECO:0000313" key="1">
    <source>
        <dbReference type="EMBL" id="QAU05480.1"/>
    </source>
</evidence>
<proteinExistence type="predicted"/>
<name>A0A4P6DBK5_9CAUD</name>
<sequence>MSFDSMKATRAVEVAEALFESYACGITPPYTLLADAEELGLSVEAIKEKVEELYGTDEEETDD</sequence>
<gene>
    <name evidence="1" type="ORF">D3A55_0029</name>
</gene>
<reference evidence="1 2" key="1">
    <citation type="journal article" date="2019" name="Viruses">
        <title>New Bacteriophages against Emerging Lineages ST23 and ST258 of Klebsiella pneumoniae and Efficacy Assessment in Galleria mellonella Larvae.</title>
        <authorList>
            <person name="Thiry D."/>
            <person name="Passet V."/>
            <person name="Danis-Wlodarczyk K."/>
            <person name="Lood C."/>
            <person name="Wagemans J."/>
            <person name="De Sordi L."/>
            <person name="van Noort V."/>
            <person name="Dufour N."/>
            <person name="Debarbieux L."/>
            <person name="Mainil J.G."/>
            <person name="Brisse S."/>
            <person name="Lavigne R."/>
        </authorList>
    </citation>
    <scope>NUCLEOTIDE SEQUENCE [LARGE SCALE GENOMIC DNA]</scope>
</reference>
<keyword evidence="2" id="KW-1185">Reference proteome</keyword>
<organism evidence="1 2">
    <name type="scientific">Klebsiella phage K1-ULIP33</name>
    <dbReference type="NCBI Taxonomy" id="2307015"/>
    <lineage>
        <taxon>Viruses</taxon>
        <taxon>Duplodnaviria</taxon>
        <taxon>Heunggongvirae</taxon>
        <taxon>Uroviricota</taxon>
        <taxon>Caudoviricetes</taxon>
        <taxon>Autographivirales</taxon>
        <taxon>Autosignataviridae</taxon>
        <taxon>Molineuxvirinae</taxon>
        <taxon>Ulipvirus</taxon>
        <taxon>Ulipvirus K1ULIP33</taxon>
    </lineage>
</organism>
<dbReference type="Proteomes" id="UP000307994">
    <property type="component" value="Segment"/>
</dbReference>